<comment type="similarity">
    <text evidence="9">Belongs to the peroxiredoxin family. BCP/PrxQ subfamily.</text>
</comment>
<keyword evidence="6" id="KW-1015">Disulfide bond</keyword>
<keyword evidence="5" id="KW-0560">Oxidoreductase</keyword>
<dbReference type="EMBL" id="AEDD01000002">
    <property type="protein sequence ID" value="EFM12305.1"/>
    <property type="molecule type" value="Genomic_DNA"/>
</dbReference>
<dbReference type="InterPro" id="IPR050924">
    <property type="entry name" value="Peroxiredoxin_BCP/PrxQ"/>
</dbReference>
<dbReference type="CDD" id="cd02970">
    <property type="entry name" value="PRX_like2"/>
    <property type="match status" value="1"/>
</dbReference>
<gene>
    <name evidence="13" type="ORF">PaecuDRAFT_0985</name>
</gene>
<evidence type="ECO:0000313" key="13">
    <source>
        <dbReference type="EMBL" id="EFM12305.1"/>
    </source>
</evidence>
<evidence type="ECO:0000256" key="3">
    <source>
        <dbReference type="ARBA" id="ARBA00022559"/>
    </source>
</evidence>
<evidence type="ECO:0000259" key="12">
    <source>
        <dbReference type="PROSITE" id="PS51352"/>
    </source>
</evidence>
<evidence type="ECO:0000256" key="6">
    <source>
        <dbReference type="ARBA" id="ARBA00023157"/>
    </source>
</evidence>
<evidence type="ECO:0000256" key="11">
    <source>
        <dbReference type="ARBA" id="ARBA00049091"/>
    </source>
</evidence>
<reference evidence="13 14" key="1">
    <citation type="submission" date="2010-07" db="EMBL/GenBank/DDBJ databases">
        <title>The draft genome of Paenibacillus curdlanolyticus YK9.</title>
        <authorList>
            <consortium name="US DOE Joint Genome Institute (JGI-PGF)"/>
            <person name="Lucas S."/>
            <person name="Copeland A."/>
            <person name="Lapidus A."/>
            <person name="Cheng J.-F."/>
            <person name="Bruce D."/>
            <person name="Goodwin L."/>
            <person name="Pitluck S."/>
            <person name="Land M.L."/>
            <person name="Hauser L."/>
            <person name="Chang Y.-J."/>
            <person name="Jeffries C."/>
            <person name="Anderson I.J."/>
            <person name="Johnson E."/>
            <person name="Loganathan U."/>
            <person name="Mulhopadhyay B."/>
            <person name="Kyrpides N."/>
            <person name="Woyke T.J."/>
        </authorList>
    </citation>
    <scope>NUCLEOTIDE SEQUENCE [LARGE SCALE GENOMIC DNA]</scope>
    <source>
        <strain evidence="13 14">YK9</strain>
    </source>
</reference>
<evidence type="ECO:0000256" key="9">
    <source>
        <dbReference type="ARBA" id="ARBA00038489"/>
    </source>
</evidence>
<sequence>MNSLNDQLAAVTADFVKAAPQEILEVFARAADALVNLAPEGLQIGAKAPDFVLLNPSGNEVRLYEELKKGPVILVFYRGAWCPYCNLTLAAYQHALGDIHATGAQLVAVSPQTPDASLTMQEKHDLQFHVLSDKGNVTADAYKLTFSLQKELIDVHRKLGIELSLFNGDEAWRLPVPATFVVSQERVVTYAYVNTDHTHRTDPRDVLEHLKSK</sequence>
<dbReference type="InterPro" id="IPR036249">
    <property type="entry name" value="Thioredoxin-like_sf"/>
</dbReference>
<keyword evidence="14" id="KW-1185">Reference proteome</keyword>
<protein>
    <recommendedName>
        <fullName evidence="2">thioredoxin-dependent peroxiredoxin</fullName>
        <ecNumber evidence="2">1.11.1.24</ecNumber>
    </recommendedName>
    <alternativeName>
        <fullName evidence="10">Bacterioferritin comigratory protein</fullName>
    </alternativeName>
    <alternativeName>
        <fullName evidence="8">Thioredoxin peroxidase</fullName>
    </alternativeName>
</protein>
<dbReference type="OrthoDB" id="9809746at2"/>
<name>E0I5R3_9BACL</name>
<dbReference type="AlphaFoldDB" id="E0I5R3"/>
<evidence type="ECO:0000256" key="1">
    <source>
        <dbReference type="ARBA" id="ARBA00003330"/>
    </source>
</evidence>
<evidence type="ECO:0000256" key="7">
    <source>
        <dbReference type="ARBA" id="ARBA00023284"/>
    </source>
</evidence>
<evidence type="ECO:0000256" key="5">
    <source>
        <dbReference type="ARBA" id="ARBA00023002"/>
    </source>
</evidence>
<dbReference type="SUPFAM" id="SSF52833">
    <property type="entry name" value="Thioredoxin-like"/>
    <property type="match status" value="1"/>
</dbReference>
<dbReference type="eggNOG" id="COG1225">
    <property type="taxonomic scope" value="Bacteria"/>
</dbReference>
<dbReference type="InterPro" id="IPR013766">
    <property type="entry name" value="Thioredoxin_domain"/>
</dbReference>
<dbReference type="PANTHER" id="PTHR42801:SF7">
    <property type="entry name" value="SLL1159 PROTEIN"/>
    <property type="match status" value="1"/>
</dbReference>
<dbReference type="PANTHER" id="PTHR42801">
    <property type="entry name" value="THIOREDOXIN-DEPENDENT PEROXIDE REDUCTASE"/>
    <property type="match status" value="1"/>
</dbReference>
<dbReference type="GO" id="GO:0005737">
    <property type="term" value="C:cytoplasm"/>
    <property type="evidence" value="ECO:0007669"/>
    <property type="project" value="TreeGrafter"/>
</dbReference>
<dbReference type="RefSeq" id="WP_006037000.1">
    <property type="nucleotide sequence ID" value="NZ_AEDD01000002.1"/>
</dbReference>
<evidence type="ECO:0000256" key="4">
    <source>
        <dbReference type="ARBA" id="ARBA00022862"/>
    </source>
</evidence>
<evidence type="ECO:0000313" key="14">
    <source>
        <dbReference type="Proteomes" id="UP000005387"/>
    </source>
</evidence>
<keyword evidence="3" id="KW-0575">Peroxidase</keyword>
<dbReference type="STRING" id="717606.PaecuDRAFT_0985"/>
<dbReference type="Proteomes" id="UP000005387">
    <property type="component" value="Unassembled WGS sequence"/>
</dbReference>
<feature type="domain" description="Thioredoxin" evidence="12">
    <location>
        <begin position="42"/>
        <end position="213"/>
    </location>
</feature>
<evidence type="ECO:0000256" key="8">
    <source>
        <dbReference type="ARBA" id="ARBA00032824"/>
    </source>
</evidence>
<dbReference type="EC" id="1.11.1.24" evidence="2"/>
<comment type="catalytic activity">
    <reaction evidence="11">
        <text>a hydroperoxide + [thioredoxin]-dithiol = an alcohol + [thioredoxin]-disulfide + H2O</text>
        <dbReference type="Rhea" id="RHEA:62620"/>
        <dbReference type="Rhea" id="RHEA-COMP:10698"/>
        <dbReference type="Rhea" id="RHEA-COMP:10700"/>
        <dbReference type="ChEBI" id="CHEBI:15377"/>
        <dbReference type="ChEBI" id="CHEBI:29950"/>
        <dbReference type="ChEBI" id="CHEBI:30879"/>
        <dbReference type="ChEBI" id="CHEBI:35924"/>
        <dbReference type="ChEBI" id="CHEBI:50058"/>
        <dbReference type="EC" id="1.11.1.24"/>
    </reaction>
</comment>
<dbReference type="GO" id="GO:0008379">
    <property type="term" value="F:thioredoxin peroxidase activity"/>
    <property type="evidence" value="ECO:0007669"/>
    <property type="project" value="TreeGrafter"/>
</dbReference>
<dbReference type="Gene3D" id="3.40.30.10">
    <property type="entry name" value="Glutaredoxin"/>
    <property type="match status" value="1"/>
</dbReference>
<proteinExistence type="inferred from homology"/>
<dbReference type="PROSITE" id="PS51352">
    <property type="entry name" value="THIOREDOXIN_2"/>
    <property type="match status" value="1"/>
</dbReference>
<dbReference type="InterPro" id="IPR000866">
    <property type="entry name" value="AhpC/TSA"/>
</dbReference>
<evidence type="ECO:0000256" key="10">
    <source>
        <dbReference type="ARBA" id="ARBA00041373"/>
    </source>
</evidence>
<keyword evidence="4" id="KW-0049">Antioxidant</keyword>
<organism evidence="13 14">
    <name type="scientific">Paenibacillus curdlanolyticus YK9</name>
    <dbReference type="NCBI Taxonomy" id="717606"/>
    <lineage>
        <taxon>Bacteria</taxon>
        <taxon>Bacillati</taxon>
        <taxon>Bacillota</taxon>
        <taxon>Bacilli</taxon>
        <taxon>Bacillales</taxon>
        <taxon>Paenibacillaceae</taxon>
        <taxon>Paenibacillus</taxon>
    </lineage>
</organism>
<keyword evidence="7" id="KW-0676">Redox-active center</keyword>
<dbReference type="GO" id="GO:0045454">
    <property type="term" value="P:cell redox homeostasis"/>
    <property type="evidence" value="ECO:0007669"/>
    <property type="project" value="TreeGrafter"/>
</dbReference>
<evidence type="ECO:0000256" key="2">
    <source>
        <dbReference type="ARBA" id="ARBA00013017"/>
    </source>
</evidence>
<comment type="function">
    <text evidence="1">Thiol-specific peroxidase that catalyzes the reduction of hydrogen peroxide and organic hydroperoxides to water and alcohols, respectively. Plays a role in cell protection against oxidative stress by detoxifying peroxides and as sensor of hydrogen peroxide-mediated signaling events.</text>
</comment>
<dbReference type="Pfam" id="PF00578">
    <property type="entry name" value="AhpC-TSA"/>
    <property type="match status" value="1"/>
</dbReference>
<dbReference type="GO" id="GO:0034599">
    <property type="term" value="P:cellular response to oxidative stress"/>
    <property type="evidence" value="ECO:0007669"/>
    <property type="project" value="TreeGrafter"/>
</dbReference>
<accession>E0I5R3</accession>